<dbReference type="InterPro" id="IPR022812">
    <property type="entry name" value="Dynamin"/>
</dbReference>
<dbReference type="Pfam" id="PF02212">
    <property type="entry name" value="GED"/>
    <property type="match status" value="1"/>
</dbReference>
<dbReference type="Gene3D" id="1.20.120.1240">
    <property type="entry name" value="Dynamin, middle domain"/>
    <property type="match status" value="1"/>
</dbReference>
<dbReference type="AlphaFoldDB" id="A0A199UF46"/>
<name>A0A199UF46_ANACO</name>
<feature type="domain" description="GED" evidence="1">
    <location>
        <begin position="1"/>
        <end position="80"/>
    </location>
</feature>
<gene>
    <name evidence="2" type="ORF">ACMD2_20627</name>
</gene>
<dbReference type="GO" id="GO:0008017">
    <property type="term" value="F:microtubule binding"/>
    <property type="evidence" value="ECO:0007669"/>
    <property type="project" value="TreeGrafter"/>
</dbReference>
<dbReference type="Proteomes" id="UP000092600">
    <property type="component" value="Unassembled WGS sequence"/>
</dbReference>
<accession>A0A199UF46</accession>
<dbReference type="GO" id="GO:0016020">
    <property type="term" value="C:membrane"/>
    <property type="evidence" value="ECO:0007669"/>
    <property type="project" value="TreeGrafter"/>
</dbReference>
<evidence type="ECO:0000313" key="2">
    <source>
        <dbReference type="EMBL" id="OAY63364.1"/>
    </source>
</evidence>
<organism evidence="2 3">
    <name type="scientific">Ananas comosus</name>
    <name type="common">Pineapple</name>
    <name type="synonym">Ananas ananas</name>
    <dbReference type="NCBI Taxonomy" id="4615"/>
    <lineage>
        <taxon>Eukaryota</taxon>
        <taxon>Viridiplantae</taxon>
        <taxon>Streptophyta</taxon>
        <taxon>Embryophyta</taxon>
        <taxon>Tracheophyta</taxon>
        <taxon>Spermatophyta</taxon>
        <taxon>Magnoliopsida</taxon>
        <taxon>Liliopsida</taxon>
        <taxon>Poales</taxon>
        <taxon>Bromeliaceae</taxon>
        <taxon>Bromelioideae</taxon>
        <taxon>Ananas</taxon>
    </lineage>
</organism>
<evidence type="ECO:0000259" key="1">
    <source>
        <dbReference type="PROSITE" id="PS51388"/>
    </source>
</evidence>
<dbReference type="GO" id="GO:0003924">
    <property type="term" value="F:GTPase activity"/>
    <property type="evidence" value="ECO:0007669"/>
    <property type="project" value="InterPro"/>
</dbReference>
<dbReference type="GO" id="GO:0005737">
    <property type="term" value="C:cytoplasm"/>
    <property type="evidence" value="ECO:0007669"/>
    <property type="project" value="TreeGrafter"/>
</dbReference>
<dbReference type="PROSITE" id="PS51388">
    <property type="entry name" value="GED"/>
    <property type="match status" value="1"/>
</dbReference>
<comment type="caution">
    <text evidence="2">The sequence shown here is derived from an EMBL/GenBank/DDBJ whole genome shotgun (WGS) entry which is preliminary data.</text>
</comment>
<proteinExistence type="predicted"/>
<dbReference type="PANTHER" id="PTHR11566:SF223">
    <property type="entry name" value="PROTEIN 1C, PUTATIVE, EXPRESSED-RELATED"/>
    <property type="match status" value="1"/>
</dbReference>
<dbReference type="InterPro" id="IPR020850">
    <property type="entry name" value="GED_dom"/>
</dbReference>
<dbReference type="SMART" id="SM00302">
    <property type="entry name" value="GED"/>
    <property type="match status" value="1"/>
</dbReference>
<dbReference type="GO" id="GO:0005525">
    <property type="term" value="F:GTP binding"/>
    <property type="evidence" value="ECO:0007669"/>
    <property type="project" value="InterPro"/>
</dbReference>
<dbReference type="InterPro" id="IPR003130">
    <property type="entry name" value="GED"/>
</dbReference>
<dbReference type="GO" id="GO:0005874">
    <property type="term" value="C:microtubule"/>
    <property type="evidence" value="ECO:0007669"/>
    <property type="project" value="TreeGrafter"/>
</dbReference>
<dbReference type="PANTHER" id="PTHR11566">
    <property type="entry name" value="DYNAMIN"/>
    <property type="match status" value="1"/>
</dbReference>
<reference evidence="2 3" key="1">
    <citation type="journal article" date="2016" name="DNA Res.">
        <title>The draft genome of MD-2 pineapple using hybrid error correction of long reads.</title>
        <authorList>
            <person name="Redwan R.M."/>
            <person name="Saidin A."/>
            <person name="Kumar S.V."/>
        </authorList>
    </citation>
    <scope>NUCLEOTIDE SEQUENCE [LARGE SCALE GENOMIC DNA]</scope>
    <source>
        <strain evidence="3">cv. MD2</strain>
        <tissue evidence="2">Leaf</tissue>
    </source>
</reference>
<dbReference type="EMBL" id="LSRQ01008349">
    <property type="protein sequence ID" value="OAY63364.1"/>
    <property type="molecule type" value="Genomic_DNA"/>
</dbReference>
<dbReference type="STRING" id="4615.A0A199UF46"/>
<sequence length="80" mass="9288">MVSETLKNSIPKAAVHCQVREAKRSLLNHFYTQIGRKEGKQLAQLLDEDPALMERRLQCAKRLELYKSARDEFDAVSWAR</sequence>
<evidence type="ECO:0000313" key="3">
    <source>
        <dbReference type="Proteomes" id="UP000092600"/>
    </source>
</evidence>
<protein>
    <submittedName>
        <fullName evidence="2">Dynamin-related protein 1E</fullName>
    </submittedName>
</protein>